<dbReference type="OrthoDB" id="5485224at2"/>
<evidence type="ECO:0000313" key="4">
    <source>
        <dbReference type="Proteomes" id="UP000270046"/>
    </source>
</evidence>
<feature type="region of interest" description="Disordered" evidence="1">
    <location>
        <begin position="529"/>
        <end position="548"/>
    </location>
</feature>
<feature type="chain" id="PRO_5019829621" description="YXWGXW repeat-containing protein" evidence="2">
    <location>
        <begin position="28"/>
        <end position="548"/>
    </location>
</feature>
<dbReference type="InterPro" id="IPR046535">
    <property type="entry name" value="DUF6600"/>
</dbReference>
<feature type="signal peptide" evidence="2">
    <location>
        <begin position="1"/>
        <end position="27"/>
    </location>
</feature>
<proteinExistence type="predicted"/>
<dbReference type="AlphaFoldDB" id="A0A494W2X0"/>
<evidence type="ECO:0008006" key="5">
    <source>
        <dbReference type="Google" id="ProtNLM"/>
    </source>
</evidence>
<reference evidence="3 4" key="1">
    <citation type="submission" date="2018-10" db="EMBL/GenBank/DDBJ databases">
        <title>Genome sequencing of Mucilaginibacter sp. HYN0043.</title>
        <authorList>
            <person name="Kim M."/>
            <person name="Yi H."/>
        </authorList>
    </citation>
    <scope>NUCLEOTIDE SEQUENCE [LARGE SCALE GENOMIC DNA]</scope>
    <source>
        <strain evidence="3 4">HYN0043</strain>
    </source>
</reference>
<protein>
    <recommendedName>
        <fullName evidence="5">YXWGXW repeat-containing protein</fullName>
    </recommendedName>
</protein>
<dbReference type="RefSeq" id="WP_119406171.1">
    <property type="nucleotide sequence ID" value="NZ_CP032869.1"/>
</dbReference>
<name>A0A494W2X0_9SPHI</name>
<keyword evidence="4" id="KW-1185">Reference proteome</keyword>
<keyword evidence="2" id="KW-0732">Signal</keyword>
<accession>A0A494W2X0</accession>
<sequence length="548" mass="65569">MKFINKICGISLIAFLIMLAAPDKSKAQEGGYVSDQEFYDELDPYGTWVSDPQYGNVWVPDAEDNFRPYATRGHWVVTDYGNTWVSDYKWGWAPFHYGRWRYDDYYGWEWIPGNEWAPAWVSWRHGGGYYGWAPLQPGISISISLGNSYRVPDNYWVCAPQAYINSPQIYNYYTPRPRVVNIINRTTIINNTYVNNNRTYITGPRVTEIRQVTNNRNVRVYNITNVNRPNGGGRVVNNTVNIYRPEVRKAPDARPARVVNAAAYRQQNPNAGIANRGRGNEAVNRNNAARLREVARNEKPDNKLVQVNHDRPAARPNPADNRGQGQPANRQQQLQQRQQEQQKRQQDQQASRQQQLQQRQQAQQQREQQRQAGKPADEQANRQQQLQQRQQQAQQRQQEQQAQRQQQLQQRQQEQQAQRQQQQQQREQEQQVQRQQQQQQRQQEQQAQRQQQAQQRQQEQQAQRQQQLQQRQQEQQQRQQQMQQQRQQEQQAQREQQMQQRQQEQQQRQQQMQQQRQQEQQQRQQQMQQQRQQQQQQRQQEQQRRPAN</sequence>
<feature type="region of interest" description="Disordered" evidence="1">
    <location>
        <begin position="263"/>
        <end position="403"/>
    </location>
</feature>
<gene>
    <name evidence="3" type="ORF">HYN43_022465</name>
</gene>
<organism evidence="3 4">
    <name type="scientific">Mucilaginibacter celer</name>
    <dbReference type="NCBI Taxonomy" id="2305508"/>
    <lineage>
        <taxon>Bacteria</taxon>
        <taxon>Pseudomonadati</taxon>
        <taxon>Bacteroidota</taxon>
        <taxon>Sphingobacteriia</taxon>
        <taxon>Sphingobacteriales</taxon>
        <taxon>Sphingobacteriaceae</taxon>
        <taxon>Mucilaginibacter</taxon>
    </lineage>
</organism>
<evidence type="ECO:0000313" key="3">
    <source>
        <dbReference type="EMBL" id="AYL97888.1"/>
    </source>
</evidence>
<dbReference type="KEGG" id="muh:HYN43_022465"/>
<dbReference type="Pfam" id="PF20245">
    <property type="entry name" value="DUF6600"/>
    <property type="match status" value="1"/>
</dbReference>
<dbReference type="Proteomes" id="UP000270046">
    <property type="component" value="Chromosome"/>
</dbReference>
<feature type="compositionally biased region" description="Low complexity" evidence="1">
    <location>
        <begin position="382"/>
        <end position="403"/>
    </location>
</feature>
<feature type="compositionally biased region" description="Low complexity" evidence="1">
    <location>
        <begin position="529"/>
        <end position="540"/>
    </location>
</feature>
<dbReference type="EMBL" id="CP032869">
    <property type="protein sequence ID" value="AYL97888.1"/>
    <property type="molecule type" value="Genomic_DNA"/>
</dbReference>
<evidence type="ECO:0000256" key="1">
    <source>
        <dbReference type="SAM" id="MobiDB-lite"/>
    </source>
</evidence>
<feature type="compositionally biased region" description="Low complexity" evidence="1">
    <location>
        <begin position="322"/>
        <end position="339"/>
    </location>
</feature>
<evidence type="ECO:0000256" key="2">
    <source>
        <dbReference type="SAM" id="SignalP"/>
    </source>
</evidence>
<feature type="compositionally biased region" description="Low complexity" evidence="1">
    <location>
        <begin position="347"/>
        <end position="372"/>
    </location>
</feature>
<feature type="compositionally biased region" description="Basic and acidic residues" evidence="1">
    <location>
        <begin position="290"/>
        <end position="313"/>
    </location>
</feature>